<comment type="caution">
    <text evidence="9">The sequence shown here is derived from an EMBL/GenBank/DDBJ whole genome shotgun (WGS) entry which is preliminary data.</text>
</comment>
<dbReference type="Proteomes" id="UP000230775">
    <property type="component" value="Unassembled WGS sequence"/>
</dbReference>
<evidence type="ECO:0000256" key="6">
    <source>
        <dbReference type="ARBA" id="ARBA00022989"/>
    </source>
</evidence>
<keyword evidence="3" id="KW-0328">Glycosyltransferase</keyword>
<feature type="transmembrane region" description="Helical" evidence="8">
    <location>
        <begin position="176"/>
        <end position="197"/>
    </location>
</feature>
<evidence type="ECO:0000256" key="8">
    <source>
        <dbReference type="SAM" id="Phobius"/>
    </source>
</evidence>
<evidence type="ECO:0000256" key="7">
    <source>
        <dbReference type="ARBA" id="ARBA00023136"/>
    </source>
</evidence>
<dbReference type="GO" id="GO:0009103">
    <property type="term" value="P:lipopolysaccharide biosynthetic process"/>
    <property type="evidence" value="ECO:0007669"/>
    <property type="project" value="UniProtKB-ARBA"/>
</dbReference>
<keyword evidence="5 8" id="KW-0812">Transmembrane</keyword>
<feature type="transmembrane region" description="Helical" evidence="8">
    <location>
        <begin position="209"/>
        <end position="229"/>
    </location>
</feature>
<evidence type="ECO:0000256" key="2">
    <source>
        <dbReference type="ARBA" id="ARBA00022475"/>
    </source>
</evidence>
<evidence type="ECO:0000256" key="1">
    <source>
        <dbReference type="ARBA" id="ARBA00004651"/>
    </source>
</evidence>
<evidence type="ECO:0000313" key="10">
    <source>
        <dbReference type="Proteomes" id="UP000230775"/>
    </source>
</evidence>
<feature type="transmembrane region" description="Helical" evidence="8">
    <location>
        <begin position="286"/>
        <end position="303"/>
    </location>
</feature>
<gene>
    <name evidence="9" type="ORF">COT64_01055</name>
</gene>
<keyword evidence="7 8" id="KW-0472">Membrane</keyword>
<feature type="transmembrane region" description="Helical" evidence="8">
    <location>
        <begin position="86"/>
        <end position="106"/>
    </location>
</feature>
<protein>
    <submittedName>
        <fullName evidence="9">Uncharacterized protein</fullName>
    </submittedName>
</protein>
<evidence type="ECO:0000256" key="4">
    <source>
        <dbReference type="ARBA" id="ARBA00022679"/>
    </source>
</evidence>
<feature type="transmembrane region" description="Helical" evidence="8">
    <location>
        <begin position="138"/>
        <end position="156"/>
    </location>
</feature>
<feature type="transmembrane region" description="Helical" evidence="8">
    <location>
        <begin position="6"/>
        <end position="24"/>
    </location>
</feature>
<sequence length="509" mass="59314">MTRKHLILLSMILLFSVGFFLRFYRFNNLPFGINHDGSLESLEAIELMKKPLPLQVHSLKRPWLGETLFRYYLAGAIKILGPTPSVIKLASTFISVSTVIAFYFFTRTLFDNKIAFFSTFFISLSGWHIIMGKSVWRAISLPLFECLTFYLIFKALKTKKTIFYFLSGFSLALTTYTYAASRFIPLIVFFLFTFLFIKRKKEFIVNKRSLVILVLSFFVFTLPLISFAFKYPSTFNSRSDFLFVGNRIKQTNNLQPLLDNLKKTALMFTVRAGGDDFFVNEPLLDFPTNIFFIVGLLSSFYFIKNFNYQFTLMGFFLSLLPGLLSIPNGNRNIGVLPFVYLLSGIGLKTSHETIKSVFKKKMFIPNLFVAIFFLITLVNVWKIYFGKNRREIFGFYPETTIVGNFMKPLLNDYYFYLTDNYPRDVLTFLTYQDGDPFLKHYTWLEQKEEFLKVNQKNKGIVFIMFNNPDNQAFIPLLKQKFPNGEVSELKYIDDNINRSAAIIYTVHKI</sequence>
<feature type="transmembrane region" description="Helical" evidence="8">
    <location>
        <begin position="362"/>
        <end position="381"/>
    </location>
</feature>
<name>A0A2H0WQ25_9BACT</name>
<dbReference type="PANTHER" id="PTHR33908">
    <property type="entry name" value="MANNOSYLTRANSFERASE YKCB-RELATED"/>
    <property type="match status" value="1"/>
</dbReference>
<keyword evidence="6 8" id="KW-1133">Transmembrane helix</keyword>
<organism evidence="9 10">
    <name type="scientific">Candidatus Shapirobacteria bacterium CG09_land_8_20_14_0_10_39_12</name>
    <dbReference type="NCBI Taxonomy" id="1974885"/>
    <lineage>
        <taxon>Bacteria</taxon>
        <taxon>Candidatus Shapironibacteriota</taxon>
    </lineage>
</organism>
<dbReference type="EMBL" id="PEZI01000026">
    <property type="protein sequence ID" value="PIS14727.1"/>
    <property type="molecule type" value="Genomic_DNA"/>
</dbReference>
<dbReference type="InterPro" id="IPR050297">
    <property type="entry name" value="LipidA_mod_glycosyltrf_83"/>
</dbReference>
<keyword evidence="2" id="KW-1003">Cell membrane</keyword>
<dbReference type="PANTHER" id="PTHR33908:SF3">
    <property type="entry name" value="UNDECAPRENYL PHOSPHATE-ALPHA-4-AMINO-4-DEOXY-L-ARABINOSE ARABINOSYL TRANSFERASE"/>
    <property type="match status" value="1"/>
</dbReference>
<evidence type="ECO:0000313" key="9">
    <source>
        <dbReference type="EMBL" id="PIS14727.1"/>
    </source>
</evidence>
<dbReference type="GO" id="GO:0010041">
    <property type="term" value="P:response to iron(III) ion"/>
    <property type="evidence" value="ECO:0007669"/>
    <property type="project" value="TreeGrafter"/>
</dbReference>
<dbReference type="AlphaFoldDB" id="A0A2H0WQ25"/>
<evidence type="ECO:0000256" key="3">
    <source>
        <dbReference type="ARBA" id="ARBA00022676"/>
    </source>
</evidence>
<evidence type="ECO:0000256" key="5">
    <source>
        <dbReference type="ARBA" id="ARBA00022692"/>
    </source>
</evidence>
<keyword evidence="4" id="KW-0808">Transferase</keyword>
<accession>A0A2H0WQ25</accession>
<proteinExistence type="predicted"/>
<dbReference type="GO" id="GO:0005886">
    <property type="term" value="C:plasma membrane"/>
    <property type="evidence" value="ECO:0007669"/>
    <property type="project" value="UniProtKB-SubCell"/>
</dbReference>
<feature type="transmembrane region" description="Helical" evidence="8">
    <location>
        <begin position="112"/>
        <end position="131"/>
    </location>
</feature>
<dbReference type="GO" id="GO:0016763">
    <property type="term" value="F:pentosyltransferase activity"/>
    <property type="evidence" value="ECO:0007669"/>
    <property type="project" value="TreeGrafter"/>
</dbReference>
<comment type="subcellular location">
    <subcellularLocation>
        <location evidence="1">Cell membrane</location>
        <topology evidence="1">Multi-pass membrane protein</topology>
    </subcellularLocation>
</comment>
<reference evidence="10" key="1">
    <citation type="submission" date="2017-09" db="EMBL/GenBank/DDBJ databases">
        <title>Depth-based differentiation of microbial function through sediment-hosted aquifers and enrichment of novel symbionts in the deep terrestrial subsurface.</title>
        <authorList>
            <person name="Probst A.J."/>
            <person name="Ladd B."/>
            <person name="Jarett J.K."/>
            <person name="Geller-Mcgrath D.E."/>
            <person name="Sieber C.M.K."/>
            <person name="Emerson J.B."/>
            <person name="Anantharaman K."/>
            <person name="Thomas B.C."/>
            <person name="Malmstrom R."/>
            <person name="Stieglmeier M."/>
            <person name="Klingl A."/>
            <person name="Woyke T."/>
            <person name="Ryan C.M."/>
            <person name="Banfield J.F."/>
        </authorList>
    </citation>
    <scope>NUCLEOTIDE SEQUENCE [LARGE SCALE GENOMIC DNA]</scope>
</reference>